<dbReference type="Gramene" id="Manes.12G050500.7.v8.1">
    <property type="protein sequence ID" value="Manes.12G050500.7.v8.1.CDS"/>
    <property type="gene ID" value="Manes.12G050500.v8.1"/>
</dbReference>
<dbReference type="AlphaFoldDB" id="A0A251JLV5"/>
<protein>
    <submittedName>
        <fullName evidence="1">Uncharacterized protein</fullName>
    </submittedName>
</protein>
<sequence>MVSIRRRKLSGQCNGRSSLVPLCSLPDNIVREKTEGSGRPVSPNHIPPVSLNQQVEIEKEMEMIASPPAKKQKIHAQIDPENPMEVHAYLMKLKEDNKLELGPLQRSEEMSVKEWMEKCYPHIFRVFPQNPKVFFQFSDKSKQNELLYCHYWLFLFEVRNIVLMDYGVSPDYVESLGKVIRTLEMQGFDCRFMRSEMVMVGNMMKQQQEIMLAERNMIAKRTVNLEKELQDLAKQKGKEEQESDKRGKKIEEITPNIETLSKQVNKLQYKRQREPNKLPCADLEQEYVEVILARHKRMLVCKEEEGKRLYQVLEKINQLHQNKAVCSSL</sequence>
<dbReference type="Proteomes" id="UP000091857">
    <property type="component" value="Chromosome 12"/>
</dbReference>
<reference evidence="1 2" key="1">
    <citation type="submission" date="2016-02" db="EMBL/GenBank/DDBJ databases">
        <title>WGS assembly of Manihot esculenta.</title>
        <authorList>
            <person name="Bredeson J.V."/>
            <person name="Prochnik S.E."/>
            <person name="Lyons J.B."/>
            <person name="Schmutz J."/>
            <person name="Grimwood J."/>
            <person name="Vrebalov J."/>
            <person name="Bart R.S."/>
            <person name="Amuge T."/>
            <person name="Ferguson M.E."/>
            <person name="Green R."/>
            <person name="Putnam N."/>
            <person name="Stites J."/>
            <person name="Rounsley S."/>
            <person name="Rokhsar D.S."/>
        </authorList>
    </citation>
    <scope>NUCLEOTIDE SEQUENCE [LARGE SCALE GENOMIC DNA]</scope>
    <source>
        <strain evidence="2">cv. AM560-2</strain>
        <tissue evidence="1">Leaf</tissue>
    </source>
</reference>
<dbReference type="Gramene" id="Manes.12G050500.8.v8.1">
    <property type="protein sequence ID" value="Manes.12G050500.8.v8.1.CDS"/>
    <property type="gene ID" value="Manes.12G050500.v8.1"/>
</dbReference>
<dbReference type="OrthoDB" id="824134at2759"/>
<evidence type="ECO:0000313" key="1">
    <source>
        <dbReference type="EMBL" id="OAY34835.1"/>
    </source>
</evidence>
<proteinExistence type="predicted"/>
<gene>
    <name evidence="1" type="ORF">MANES_12G050500</name>
</gene>
<accession>A0A251JLV5</accession>
<evidence type="ECO:0000313" key="2">
    <source>
        <dbReference type="Proteomes" id="UP000091857"/>
    </source>
</evidence>
<dbReference type="Gramene" id="Manes.12G050500.6.v8.1">
    <property type="protein sequence ID" value="Manes.12G050500.6.v8.1.CDS"/>
    <property type="gene ID" value="Manes.12G050500.v8.1"/>
</dbReference>
<name>A0A251JLV5_MANES</name>
<dbReference type="Gramene" id="Manes.12G050500.10.v8.1">
    <property type="protein sequence ID" value="Manes.12G050500.10.v8.1.CDS"/>
    <property type="gene ID" value="Manes.12G050500.v8.1"/>
</dbReference>
<dbReference type="OMA" id="KCYPHIF"/>
<dbReference type="Gramene" id="Manes.12G050500.9.v8.1">
    <property type="protein sequence ID" value="Manes.12G050500.9.v8.1.CDS"/>
    <property type="gene ID" value="Manes.12G050500.v8.1"/>
</dbReference>
<organism evidence="1 2">
    <name type="scientific">Manihot esculenta</name>
    <name type="common">Cassava</name>
    <name type="synonym">Jatropha manihot</name>
    <dbReference type="NCBI Taxonomy" id="3983"/>
    <lineage>
        <taxon>Eukaryota</taxon>
        <taxon>Viridiplantae</taxon>
        <taxon>Streptophyta</taxon>
        <taxon>Embryophyta</taxon>
        <taxon>Tracheophyta</taxon>
        <taxon>Spermatophyta</taxon>
        <taxon>Magnoliopsida</taxon>
        <taxon>eudicotyledons</taxon>
        <taxon>Gunneridae</taxon>
        <taxon>Pentapetalae</taxon>
        <taxon>rosids</taxon>
        <taxon>fabids</taxon>
        <taxon>Malpighiales</taxon>
        <taxon>Euphorbiaceae</taxon>
        <taxon>Crotonoideae</taxon>
        <taxon>Manihoteae</taxon>
        <taxon>Manihot</taxon>
    </lineage>
</organism>
<dbReference type="EMBL" id="CM004398">
    <property type="protein sequence ID" value="OAY34836.1"/>
    <property type="molecule type" value="Genomic_DNA"/>
</dbReference>
<dbReference type="Gramene" id="Manes.12G050500.11.v8.1">
    <property type="protein sequence ID" value="Manes.12G050500.11.v8.1.CDS"/>
    <property type="gene ID" value="Manes.12G050500.v8.1"/>
</dbReference>
<dbReference type="EMBL" id="CM004398">
    <property type="protein sequence ID" value="OAY34835.1"/>
    <property type="molecule type" value="Genomic_DNA"/>
</dbReference>
<keyword evidence="2" id="KW-1185">Reference proteome</keyword>